<name>A0A645H139_9ZZZZ</name>
<evidence type="ECO:0008006" key="2">
    <source>
        <dbReference type="Google" id="ProtNLM"/>
    </source>
</evidence>
<protein>
    <recommendedName>
        <fullName evidence="2">Secretion system C-terminal sorting domain-containing protein</fullName>
    </recommendedName>
</protein>
<dbReference type="AlphaFoldDB" id="A0A645H139"/>
<gene>
    <name evidence="1" type="ORF">SDC9_179672</name>
</gene>
<comment type="caution">
    <text evidence="1">The sequence shown here is derived from an EMBL/GenBank/DDBJ whole genome shotgun (WGS) entry which is preliminary data.</text>
</comment>
<dbReference type="NCBIfam" id="TIGR04183">
    <property type="entry name" value="Por_Secre_tail"/>
    <property type="match status" value="1"/>
</dbReference>
<evidence type="ECO:0000313" key="1">
    <source>
        <dbReference type="EMBL" id="MPN32196.1"/>
    </source>
</evidence>
<reference evidence="1" key="1">
    <citation type="submission" date="2019-08" db="EMBL/GenBank/DDBJ databases">
        <authorList>
            <person name="Kucharzyk K."/>
            <person name="Murdoch R.W."/>
            <person name="Higgins S."/>
            <person name="Loffler F."/>
        </authorList>
    </citation>
    <scope>NUCLEOTIDE SEQUENCE</scope>
</reference>
<dbReference type="EMBL" id="VSSQ01084066">
    <property type="protein sequence ID" value="MPN32196.1"/>
    <property type="molecule type" value="Genomic_DNA"/>
</dbReference>
<proteinExistence type="predicted"/>
<accession>A0A645H139</accession>
<organism evidence="1">
    <name type="scientific">bioreactor metagenome</name>
    <dbReference type="NCBI Taxonomy" id="1076179"/>
    <lineage>
        <taxon>unclassified sequences</taxon>
        <taxon>metagenomes</taxon>
        <taxon>ecological metagenomes</taxon>
    </lineage>
</organism>
<dbReference type="InterPro" id="IPR026444">
    <property type="entry name" value="Secre_tail"/>
</dbReference>
<sequence>MKTNFTVETSTGVNWISSNPSVIALSGNNAIVSRQESDQSITLTASYGTASKTYGLTVLESTTTSTSSTIIGNIRIIQKQNILELTGYKITGCNLNLYDLSGKLVLAHVIGSSAESIPVATIAKGVYVVTVQGTDGVRAYQKIAIQ</sequence>